<accession>A0A4C1W8A7</accession>
<dbReference type="InterPro" id="IPR052709">
    <property type="entry name" value="Transposase-MT_Hybrid"/>
</dbReference>
<comment type="caution">
    <text evidence="1">The sequence shown here is derived from an EMBL/GenBank/DDBJ whole genome shotgun (WGS) entry which is preliminary data.</text>
</comment>
<dbReference type="PANTHER" id="PTHR46060:SF1">
    <property type="entry name" value="MARINER MOS1 TRANSPOSASE-LIKE PROTEIN"/>
    <property type="match status" value="1"/>
</dbReference>
<gene>
    <name evidence="1" type="ORF">EVAR_20258_1</name>
</gene>
<organism evidence="1 2">
    <name type="scientific">Eumeta variegata</name>
    <name type="common">Bagworm moth</name>
    <name type="synonym">Eumeta japonica</name>
    <dbReference type="NCBI Taxonomy" id="151549"/>
    <lineage>
        <taxon>Eukaryota</taxon>
        <taxon>Metazoa</taxon>
        <taxon>Ecdysozoa</taxon>
        <taxon>Arthropoda</taxon>
        <taxon>Hexapoda</taxon>
        <taxon>Insecta</taxon>
        <taxon>Pterygota</taxon>
        <taxon>Neoptera</taxon>
        <taxon>Endopterygota</taxon>
        <taxon>Lepidoptera</taxon>
        <taxon>Glossata</taxon>
        <taxon>Ditrysia</taxon>
        <taxon>Tineoidea</taxon>
        <taxon>Psychidae</taxon>
        <taxon>Oiketicinae</taxon>
        <taxon>Eumeta</taxon>
    </lineage>
</organism>
<dbReference type="EMBL" id="BGZK01000498">
    <property type="protein sequence ID" value="GBP47253.1"/>
    <property type="molecule type" value="Genomic_DNA"/>
</dbReference>
<proteinExistence type="predicted"/>
<dbReference type="PANTHER" id="PTHR46060">
    <property type="entry name" value="MARINER MOS1 TRANSPOSASE-LIKE PROTEIN"/>
    <property type="match status" value="1"/>
</dbReference>
<evidence type="ECO:0000313" key="2">
    <source>
        <dbReference type="Proteomes" id="UP000299102"/>
    </source>
</evidence>
<sequence>MNQLTSTFGDEATSKTTVYYWFSEFDRGRSMLTDEFKEGRPESVVVPQNIDAVRELTTLDRHVTYRELKASLGVSWELLKIVVSNTMITSRIDDLTCFSRDRIRLERASQEQSKDTHKTLHDCLGRKGIRTFEQINDGASAWNDGGYSSG</sequence>
<evidence type="ECO:0008006" key="3">
    <source>
        <dbReference type="Google" id="ProtNLM"/>
    </source>
</evidence>
<name>A0A4C1W8A7_EUMVA</name>
<dbReference type="OrthoDB" id="10017160at2759"/>
<dbReference type="AlphaFoldDB" id="A0A4C1W8A7"/>
<keyword evidence="2" id="KW-1185">Reference proteome</keyword>
<reference evidence="1 2" key="1">
    <citation type="journal article" date="2019" name="Commun. Biol.">
        <title>The bagworm genome reveals a unique fibroin gene that provides high tensile strength.</title>
        <authorList>
            <person name="Kono N."/>
            <person name="Nakamura H."/>
            <person name="Ohtoshi R."/>
            <person name="Tomita M."/>
            <person name="Numata K."/>
            <person name="Arakawa K."/>
        </authorList>
    </citation>
    <scope>NUCLEOTIDE SEQUENCE [LARGE SCALE GENOMIC DNA]</scope>
</reference>
<protein>
    <recommendedName>
        <fullName evidence="3">Mos1 transposase HTH domain-containing protein</fullName>
    </recommendedName>
</protein>
<evidence type="ECO:0000313" key="1">
    <source>
        <dbReference type="EMBL" id="GBP47253.1"/>
    </source>
</evidence>
<dbReference type="STRING" id="151549.A0A4C1W8A7"/>
<dbReference type="Proteomes" id="UP000299102">
    <property type="component" value="Unassembled WGS sequence"/>
</dbReference>